<proteinExistence type="predicted"/>
<dbReference type="Proteomes" id="UP000799428">
    <property type="component" value="Unassembled WGS sequence"/>
</dbReference>
<organism evidence="1 2">
    <name type="scientific">Pleomassaria siparia CBS 279.74</name>
    <dbReference type="NCBI Taxonomy" id="1314801"/>
    <lineage>
        <taxon>Eukaryota</taxon>
        <taxon>Fungi</taxon>
        <taxon>Dikarya</taxon>
        <taxon>Ascomycota</taxon>
        <taxon>Pezizomycotina</taxon>
        <taxon>Dothideomycetes</taxon>
        <taxon>Pleosporomycetidae</taxon>
        <taxon>Pleosporales</taxon>
        <taxon>Pleomassariaceae</taxon>
        <taxon>Pleomassaria</taxon>
    </lineage>
</organism>
<gene>
    <name evidence="1" type="ORF">K504DRAFT_499748</name>
</gene>
<keyword evidence="2" id="KW-1185">Reference proteome</keyword>
<sequence>MPSFINTHAKFPPVPPHLPQISHSPSNEYASQELASFPHQYSPWEGRTDRSKVDHFVYQAIDPQFPRLFGRPEAQFWGYQLLHWLYFAVPEQPEDIIEANQFCPMEFGGFNVGHPPVAYNEVVAATPLDAFAALCKVLASKVWRSFRASQCRLETLKRRG</sequence>
<protein>
    <submittedName>
        <fullName evidence="1">Uncharacterized protein</fullName>
    </submittedName>
</protein>
<accession>A0A6G1KIJ9</accession>
<dbReference type="AlphaFoldDB" id="A0A6G1KIJ9"/>
<reference evidence="1" key="1">
    <citation type="journal article" date="2020" name="Stud. Mycol.">
        <title>101 Dothideomycetes genomes: a test case for predicting lifestyles and emergence of pathogens.</title>
        <authorList>
            <person name="Haridas S."/>
            <person name="Albert R."/>
            <person name="Binder M."/>
            <person name="Bloem J."/>
            <person name="Labutti K."/>
            <person name="Salamov A."/>
            <person name="Andreopoulos B."/>
            <person name="Baker S."/>
            <person name="Barry K."/>
            <person name="Bills G."/>
            <person name="Bluhm B."/>
            <person name="Cannon C."/>
            <person name="Castanera R."/>
            <person name="Culley D."/>
            <person name="Daum C."/>
            <person name="Ezra D."/>
            <person name="Gonzalez J."/>
            <person name="Henrissat B."/>
            <person name="Kuo A."/>
            <person name="Liang C."/>
            <person name="Lipzen A."/>
            <person name="Lutzoni F."/>
            <person name="Magnuson J."/>
            <person name="Mondo S."/>
            <person name="Nolan M."/>
            <person name="Ohm R."/>
            <person name="Pangilinan J."/>
            <person name="Park H.-J."/>
            <person name="Ramirez L."/>
            <person name="Alfaro M."/>
            <person name="Sun H."/>
            <person name="Tritt A."/>
            <person name="Yoshinaga Y."/>
            <person name="Zwiers L.-H."/>
            <person name="Turgeon B."/>
            <person name="Goodwin S."/>
            <person name="Spatafora J."/>
            <person name="Crous P."/>
            <person name="Grigoriev I."/>
        </authorList>
    </citation>
    <scope>NUCLEOTIDE SEQUENCE</scope>
    <source>
        <strain evidence="1">CBS 279.74</strain>
    </source>
</reference>
<evidence type="ECO:0000313" key="2">
    <source>
        <dbReference type="Proteomes" id="UP000799428"/>
    </source>
</evidence>
<dbReference type="EMBL" id="MU005766">
    <property type="protein sequence ID" value="KAF2712664.1"/>
    <property type="molecule type" value="Genomic_DNA"/>
</dbReference>
<evidence type="ECO:0000313" key="1">
    <source>
        <dbReference type="EMBL" id="KAF2712664.1"/>
    </source>
</evidence>
<name>A0A6G1KIJ9_9PLEO</name>